<protein>
    <submittedName>
        <fullName evidence="2">Uncharacterized protein</fullName>
    </submittedName>
</protein>
<sequence>MRHHLGIFLVLLYYAHCVMAMFYAATIIDPKGQAVWLSAPLWLTPPSLLQFMPLIGGEQSHERWVLQTLIYFPAGFAFTSISLYGVGAVLQRIWQLGLYFAIAVGASLGFFLGWLWFAITHEQNLLWFSAPLISGLISALIFRHDAQRPRAD</sequence>
<comment type="caution">
    <text evidence="2">The sequence shown here is derived from an EMBL/GenBank/DDBJ whole genome shotgun (WGS) entry which is preliminary data.</text>
</comment>
<keyword evidence="3" id="KW-1185">Reference proteome</keyword>
<evidence type="ECO:0000313" key="3">
    <source>
        <dbReference type="Proteomes" id="UP001574673"/>
    </source>
</evidence>
<gene>
    <name evidence="2" type="ORF">ABCS64_01485</name>
</gene>
<reference evidence="3" key="1">
    <citation type="submission" date="2024-06" db="EMBL/GenBank/DDBJ databases">
        <title>Radixoralia hellwigii gen. nov., sp nov., isolated from a root canal in the human oral cavity.</title>
        <authorList>
            <person name="Bartsch S."/>
            <person name="Wittmer A."/>
            <person name="Schulz A.-K."/>
            <person name="Neumann-Schaal M."/>
            <person name="Wolf J."/>
            <person name="Gronow S."/>
            <person name="Tennert C."/>
            <person name="Haecker G."/>
            <person name="Cieplik F."/>
            <person name="Al-Ahmad A."/>
        </authorList>
    </citation>
    <scope>NUCLEOTIDE SEQUENCE [LARGE SCALE GENOMIC DNA]</scope>
    <source>
        <strain evidence="3">Wk13</strain>
    </source>
</reference>
<dbReference type="RefSeq" id="WP_418890170.1">
    <property type="nucleotide sequence ID" value="NZ_JBEUWX010000001.1"/>
</dbReference>
<evidence type="ECO:0000256" key="1">
    <source>
        <dbReference type="SAM" id="Phobius"/>
    </source>
</evidence>
<feature type="transmembrane region" description="Helical" evidence="1">
    <location>
        <begin position="6"/>
        <end position="28"/>
    </location>
</feature>
<dbReference type="EMBL" id="JBEUWX010000001">
    <property type="protein sequence ID" value="MFA9949010.1"/>
    <property type="molecule type" value="Genomic_DNA"/>
</dbReference>
<feature type="transmembrane region" description="Helical" evidence="1">
    <location>
        <begin position="125"/>
        <end position="142"/>
    </location>
</feature>
<keyword evidence="1" id="KW-1133">Transmembrane helix</keyword>
<keyword evidence="1" id="KW-0472">Membrane</keyword>
<proteinExistence type="predicted"/>
<evidence type="ECO:0000313" key="2">
    <source>
        <dbReference type="EMBL" id="MFA9949010.1"/>
    </source>
</evidence>
<accession>A0ABV4UCR7</accession>
<organism evidence="2 3">
    <name type="scientific">Dentiradicibacter hellwigii</name>
    <dbReference type="NCBI Taxonomy" id="3149053"/>
    <lineage>
        <taxon>Bacteria</taxon>
        <taxon>Pseudomonadati</taxon>
        <taxon>Pseudomonadota</taxon>
        <taxon>Betaproteobacteria</taxon>
        <taxon>Rhodocyclales</taxon>
        <taxon>Rhodocyclaceae</taxon>
        <taxon>Dentiradicibacter</taxon>
    </lineage>
</organism>
<dbReference type="Proteomes" id="UP001574673">
    <property type="component" value="Unassembled WGS sequence"/>
</dbReference>
<keyword evidence="1" id="KW-0812">Transmembrane</keyword>
<feature type="transmembrane region" description="Helical" evidence="1">
    <location>
        <begin position="97"/>
        <end position="119"/>
    </location>
</feature>
<feature type="transmembrane region" description="Helical" evidence="1">
    <location>
        <begin position="68"/>
        <end position="90"/>
    </location>
</feature>
<name>A0ABV4UCR7_9RHOO</name>